<dbReference type="AlphaFoldDB" id="A0A4C1XBV0"/>
<evidence type="ECO:0000313" key="2">
    <source>
        <dbReference type="Proteomes" id="UP000299102"/>
    </source>
</evidence>
<gene>
    <name evidence="1" type="ORF">EVAR_48692_1</name>
</gene>
<protein>
    <submittedName>
        <fullName evidence="1">Uncharacterized protein</fullName>
    </submittedName>
</protein>
<evidence type="ECO:0000313" key="1">
    <source>
        <dbReference type="EMBL" id="GBP60888.1"/>
    </source>
</evidence>
<organism evidence="1 2">
    <name type="scientific">Eumeta variegata</name>
    <name type="common">Bagworm moth</name>
    <name type="synonym">Eumeta japonica</name>
    <dbReference type="NCBI Taxonomy" id="151549"/>
    <lineage>
        <taxon>Eukaryota</taxon>
        <taxon>Metazoa</taxon>
        <taxon>Ecdysozoa</taxon>
        <taxon>Arthropoda</taxon>
        <taxon>Hexapoda</taxon>
        <taxon>Insecta</taxon>
        <taxon>Pterygota</taxon>
        <taxon>Neoptera</taxon>
        <taxon>Endopterygota</taxon>
        <taxon>Lepidoptera</taxon>
        <taxon>Glossata</taxon>
        <taxon>Ditrysia</taxon>
        <taxon>Tineoidea</taxon>
        <taxon>Psychidae</taxon>
        <taxon>Oiketicinae</taxon>
        <taxon>Eumeta</taxon>
    </lineage>
</organism>
<feature type="non-terminal residue" evidence="1">
    <location>
        <position position="1"/>
    </location>
</feature>
<reference evidence="1 2" key="1">
    <citation type="journal article" date="2019" name="Commun. Biol.">
        <title>The bagworm genome reveals a unique fibroin gene that provides high tensile strength.</title>
        <authorList>
            <person name="Kono N."/>
            <person name="Nakamura H."/>
            <person name="Ohtoshi R."/>
            <person name="Tomita M."/>
            <person name="Numata K."/>
            <person name="Arakawa K."/>
        </authorList>
    </citation>
    <scope>NUCLEOTIDE SEQUENCE [LARGE SCALE GENOMIC DNA]</scope>
</reference>
<name>A0A4C1XBV0_EUMVA</name>
<comment type="caution">
    <text evidence="1">The sequence shown here is derived from an EMBL/GenBank/DDBJ whole genome shotgun (WGS) entry which is preliminary data.</text>
</comment>
<dbReference type="EMBL" id="BGZK01000799">
    <property type="protein sequence ID" value="GBP60888.1"/>
    <property type="molecule type" value="Genomic_DNA"/>
</dbReference>
<accession>A0A4C1XBV0</accession>
<sequence>RNGDSRVAVERVDQTLMTDSLNIHTYSNGKYGFRQVHDGHFVVLALVPHTILRGLRLGSSTSTYGRRQLTALSESPTKWFNVTPVESSLIAPAASGLEPDAFWCEGSALDHSTTAALSCY</sequence>
<dbReference type="Proteomes" id="UP000299102">
    <property type="component" value="Unassembled WGS sequence"/>
</dbReference>
<keyword evidence="2" id="KW-1185">Reference proteome</keyword>
<proteinExistence type="predicted"/>